<evidence type="ECO:0000313" key="2">
    <source>
        <dbReference type="Proteomes" id="UP000005463"/>
    </source>
</evidence>
<evidence type="ECO:0000313" key="1">
    <source>
        <dbReference type="EMBL" id="EDT00612.1"/>
    </source>
</evidence>
<reference evidence="1 2" key="1">
    <citation type="submission" date="2008-03" db="EMBL/GenBank/DDBJ databases">
        <title>Sequencing of the draft genome and assembly of Burkholderia ambifaria IOP40-10.</title>
        <authorList>
            <consortium name="US DOE Joint Genome Institute (JGI-PGF)"/>
            <person name="Copeland A."/>
            <person name="Lucas S."/>
            <person name="Lapidus A."/>
            <person name="Glavina del Rio T."/>
            <person name="Dalin E."/>
            <person name="Tice H."/>
            <person name="Bruce D."/>
            <person name="Goodwin L."/>
            <person name="Pitluck S."/>
            <person name="Larimer F."/>
            <person name="Land M.L."/>
            <person name="Hauser L."/>
            <person name="Tiedje J."/>
            <person name="Richardson P."/>
        </authorList>
    </citation>
    <scope>NUCLEOTIDE SEQUENCE [LARGE SCALE GENOMIC DNA]</scope>
    <source>
        <strain evidence="1 2">IOP40-10</strain>
    </source>
</reference>
<gene>
    <name evidence="1" type="ORF">BamIOP4010DRAFT_5877</name>
</gene>
<dbReference type="Proteomes" id="UP000005463">
    <property type="component" value="Unassembled WGS sequence"/>
</dbReference>
<name>B1FPB6_9BURK</name>
<accession>B1FPB6</accession>
<protein>
    <submittedName>
        <fullName evidence="1">Uncharacterized protein</fullName>
    </submittedName>
</protein>
<proteinExistence type="predicted"/>
<dbReference type="EMBL" id="ABLC01000263">
    <property type="protein sequence ID" value="EDT00612.1"/>
    <property type="molecule type" value="Genomic_DNA"/>
</dbReference>
<sequence length="277" mass="28378">MLVPSVPPAPVTFSAPLPSAVPVPATIPPPPVRFVPPANELLPFSVSVPVPLAFSAPPPLIAPDSASPVAPSTVRPAPSVTLFRRFTPAVPASSVPPSPTIVPVPSAPPPLTIAMPPVSDASDAVDAPVMFHVPPWTARWVKLSYVSTAMVPFAALPPAVFSCRLSVLLPPRPASTPSPTDDPVIALNVFDAPTAAPSDTLPVTVPPLVNVLPVPARVLGASTIEPLIEPPLTFVKLTCAPPDVVTTCAVGPAEKPSRPVVPIVPAFVMLVVPPAPL</sequence>
<comment type="caution">
    <text evidence="1">The sequence shown here is derived from an EMBL/GenBank/DDBJ whole genome shotgun (WGS) entry which is preliminary data.</text>
</comment>
<dbReference type="AlphaFoldDB" id="B1FPB6"/>
<organism evidence="1 2">
    <name type="scientific">Burkholderia ambifaria IOP40-10</name>
    <dbReference type="NCBI Taxonomy" id="396596"/>
    <lineage>
        <taxon>Bacteria</taxon>
        <taxon>Pseudomonadati</taxon>
        <taxon>Pseudomonadota</taxon>
        <taxon>Betaproteobacteria</taxon>
        <taxon>Burkholderiales</taxon>
        <taxon>Burkholderiaceae</taxon>
        <taxon>Burkholderia</taxon>
        <taxon>Burkholderia cepacia complex</taxon>
    </lineage>
</organism>